<name>A0A399SM05_9BACT</name>
<reference evidence="3" key="1">
    <citation type="submission" date="2018-08" db="EMBL/GenBank/DDBJ databases">
        <title>Mucilaginibacter sp. MYSH2.</title>
        <authorList>
            <person name="Seo T."/>
        </authorList>
    </citation>
    <scope>NUCLEOTIDE SEQUENCE [LARGE SCALE GENOMIC DNA]</scope>
    <source>
        <strain evidence="3">KIRAN</strain>
    </source>
</reference>
<feature type="signal peptide" evidence="1">
    <location>
        <begin position="1"/>
        <end position="22"/>
    </location>
</feature>
<gene>
    <name evidence="2" type="ORF">D1627_02910</name>
</gene>
<evidence type="ECO:0000313" key="2">
    <source>
        <dbReference type="EMBL" id="RIJ42815.1"/>
    </source>
</evidence>
<dbReference type="EMBL" id="QWGE01000001">
    <property type="protein sequence ID" value="RIJ42815.1"/>
    <property type="molecule type" value="Genomic_DNA"/>
</dbReference>
<dbReference type="RefSeq" id="WP_119430697.1">
    <property type="nucleotide sequence ID" value="NZ_QWGE01000001.1"/>
</dbReference>
<protein>
    <submittedName>
        <fullName evidence="2">Histidine phosphatase family protein</fullName>
    </submittedName>
</protein>
<dbReference type="PROSITE" id="PS51257">
    <property type="entry name" value="PROKAR_LIPOPROTEIN"/>
    <property type="match status" value="1"/>
</dbReference>
<dbReference type="Proteomes" id="UP000266005">
    <property type="component" value="Unassembled WGS sequence"/>
</dbReference>
<evidence type="ECO:0000256" key="1">
    <source>
        <dbReference type="SAM" id="SignalP"/>
    </source>
</evidence>
<dbReference type="InterPro" id="IPR029033">
    <property type="entry name" value="His_PPase_superfam"/>
</dbReference>
<sequence>MKKLLLQNVWLLLLTLATVACRQSPQSLDSRVEGQNFANNKALPTTVYLVRHAEKDISDPGNEDPGLTPEGQTRAEALRNLLQGQQIGALYATKYTRTKNTVQPLAEARKLEVQLYEAHDFAGIKDTILKENAGQTVVVSGHSNTILPIIEALGAKRPVPDITDMEYDYIFKVTITPDGSASVATDHYGTASR</sequence>
<comment type="caution">
    <text evidence="2">The sequence shown here is derived from an EMBL/GenBank/DDBJ whole genome shotgun (WGS) entry which is preliminary data.</text>
</comment>
<dbReference type="Pfam" id="PF00300">
    <property type="entry name" value="His_Phos_1"/>
    <property type="match status" value="1"/>
</dbReference>
<dbReference type="SMART" id="SM00855">
    <property type="entry name" value="PGAM"/>
    <property type="match status" value="1"/>
</dbReference>
<dbReference type="Gene3D" id="3.40.50.1240">
    <property type="entry name" value="Phosphoglycerate mutase-like"/>
    <property type="match status" value="1"/>
</dbReference>
<dbReference type="AlphaFoldDB" id="A0A399SM05"/>
<dbReference type="SUPFAM" id="SSF53254">
    <property type="entry name" value="Phosphoglycerate mutase-like"/>
    <property type="match status" value="1"/>
</dbReference>
<dbReference type="InterPro" id="IPR013078">
    <property type="entry name" value="His_Pase_superF_clade-1"/>
</dbReference>
<keyword evidence="1" id="KW-0732">Signal</keyword>
<organism evidence="2 3">
    <name type="scientific">Pontibacter oryzae</name>
    <dbReference type="NCBI Taxonomy" id="2304593"/>
    <lineage>
        <taxon>Bacteria</taxon>
        <taxon>Pseudomonadati</taxon>
        <taxon>Bacteroidota</taxon>
        <taxon>Cytophagia</taxon>
        <taxon>Cytophagales</taxon>
        <taxon>Hymenobacteraceae</taxon>
        <taxon>Pontibacter</taxon>
    </lineage>
</organism>
<dbReference type="OrthoDB" id="3296006at2"/>
<accession>A0A399SM05</accession>
<evidence type="ECO:0000313" key="3">
    <source>
        <dbReference type="Proteomes" id="UP000266005"/>
    </source>
</evidence>
<proteinExistence type="predicted"/>
<dbReference type="CDD" id="cd07067">
    <property type="entry name" value="HP_PGM_like"/>
    <property type="match status" value="1"/>
</dbReference>
<keyword evidence="3" id="KW-1185">Reference proteome</keyword>
<feature type="chain" id="PRO_5017420107" evidence="1">
    <location>
        <begin position="23"/>
        <end position="193"/>
    </location>
</feature>